<comment type="caution">
    <text evidence="2">The sequence shown here is derived from an EMBL/GenBank/DDBJ whole genome shotgun (WGS) entry which is preliminary data.</text>
</comment>
<accession>A0ABT7X4H4</accession>
<keyword evidence="2" id="KW-0808">Transferase</keyword>
<feature type="domain" description="Glycosyl transferase family 1" evidence="1">
    <location>
        <begin position="225"/>
        <end position="380"/>
    </location>
</feature>
<evidence type="ECO:0000313" key="3">
    <source>
        <dbReference type="Proteomes" id="UP001167871"/>
    </source>
</evidence>
<keyword evidence="2" id="KW-0328">Glycosyltransferase</keyword>
<dbReference type="Gene3D" id="3.40.50.2000">
    <property type="entry name" value="Glycogen Phosphorylase B"/>
    <property type="match status" value="1"/>
</dbReference>
<dbReference type="EMBL" id="JAUEII010000010">
    <property type="protein sequence ID" value="MDN0048984.1"/>
    <property type="molecule type" value="Genomic_DNA"/>
</dbReference>
<dbReference type="GO" id="GO:0016757">
    <property type="term" value="F:glycosyltransferase activity"/>
    <property type="evidence" value="ECO:0007669"/>
    <property type="project" value="UniProtKB-KW"/>
</dbReference>
<dbReference type="RefSeq" id="WP_301639306.1">
    <property type="nucleotide sequence ID" value="NZ_JAUEII010000010.1"/>
</dbReference>
<gene>
    <name evidence="2" type="ORF">QVO10_06215</name>
</gene>
<reference evidence="2" key="1">
    <citation type="submission" date="2023-06" db="EMBL/GenBank/DDBJ databases">
        <authorList>
            <person name="Zeman M."/>
            <person name="Kubasova T."/>
            <person name="Jahodarova E."/>
            <person name="Nykrynova M."/>
            <person name="Rychlik I."/>
        </authorList>
    </citation>
    <scope>NUCLEOTIDE SEQUENCE</scope>
    <source>
        <strain evidence="2">84_SSukc20</strain>
    </source>
</reference>
<dbReference type="EC" id="2.4.-.-" evidence="2"/>
<dbReference type="CDD" id="cd03801">
    <property type="entry name" value="GT4_PimA-like"/>
    <property type="match status" value="1"/>
</dbReference>
<proteinExistence type="predicted"/>
<dbReference type="SUPFAM" id="SSF53756">
    <property type="entry name" value="UDP-Glycosyltransferase/glycogen phosphorylase"/>
    <property type="match status" value="1"/>
</dbReference>
<name>A0ABT7X4H4_9BACE</name>
<evidence type="ECO:0000313" key="2">
    <source>
        <dbReference type="EMBL" id="MDN0048984.1"/>
    </source>
</evidence>
<protein>
    <submittedName>
        <fullName evidence="2">Glycosyltransferase</fullName>
        <ecNumber evidence="2">2.4.-.-</ecNumber>
    </submittedName>
</protein>
<dbReference type="PANTHER" id="PTHR12526">
    <property type="entry name" value="GLYCOSYLTRANSFERASE"/>
    <property type="match status" value="1"/>
</dbReference>
<dbReference type="Pfam" id="PF00534">
    <property type="entry name" value="Glycos_transf_1"/>
    <property type="match status" value="1"/>
</dbReference>
<keyword evidence="3" id="KW-1185">Reference proteome</keyword>
<organism evidence="2 3">
    <name type="scientific">Bacteroides gallinaceum</name>
    <dbReference type="NCBI Taxonomy" id="1462571"/>
    <lineage>
        <taxon>Bacteria</taxon>
        <taxon>Pseudomonadati</taxon>
        <taxon>Bacteroidota</taxon>
        <taxon>Bacteroidia</taxon>
        <taxon>Bacteroidales</taxon>
        <taxon>Bacteroidaceae</taxon>
        <taxon>Bacteroides</taxon>
    </lineage>
</organism>
<reference evidence="2" key="2">
    <citation type="submission" date="2024-05" db="EMBL/GenBank/DDBJ databases">
        <title>Identification and characterization of horizontal gene transfer across gut microbiota members of farm animals based on homology search.</title>
        <authorList>
            <person name="Schwarzerova J."/>
            <person name="Nykrynova M."/>
            <person name="Jureckova K."/>
            <person name="Cejkova D."/>
            <person name="Rychlik I."/>
        </authorList>
    </citation>
    <scope>NUCLEOTIDE SEQUENCE</scope>
    <source>
        <strain evidence="2">84_SSukc20</strain>
    </source>
</reference>
<dbReference type="InterPro" id="IPR001296">
    <property type="entry name" value="Glyco_trans_1"/>
</dbReference>
<dbReference type="Proteomes" id="UP001167871">
    <property type="component" value="Unassembled WGS sequence"/>
</dbReference>
<sequence>MLSILINAYACSPGMGSEPGMAWNWCVNLAKHCELHIITEGEFRDKIEATIPTLPQGKNMHFYYNPVSEEIRKMCWNQGDWRFYKYYKEWQWKTYKMAEDICLHTHIDILHQLNMIGFREPGYLWKISDVPFVWGPVDAKEKFPVAYLAGAGLKIQLFMKLKNFLTGIQLRYSQRVHQAVERASVVVSASSNSQQAFKKFFHIDSPLLNETGCYVQEHPIIDKTQKDTLDVLWVGKMDFRKQLGLAIQSIAKTANPRIKLHIVGGGDSVPYQTLAKELNIDKQCKWHGTITHNEVLRIMQKSDVFLFTSVAEGTPHVVLEAIGNNLPVLCFNTCGQGDSVNEKVGHKIELTNPQQSIKDFAEALNRFENNRNLLKTYSINCKARQLELSWDNKAKQMVELYTKIIFFEKATPAKKDNGQNI</sequence>
<evidence type="ECO:0000259" key="1">
    <source>
        <dbReference type="Pfam" id="PF00534"/>
    </source>
</evidence>